<organism evidence="1 2">
    <name type="scientific">Nocardia jiangsuensis</name>
    <dbReference type="NCBI Taxonomy" id="1691563"/>
    <lineage>
        <taxon>Bacteria</taxon>
        <taxon>Bacillati</taxon>
        <taxon>Actinomycetota</taxon>
        <taxon>Actinomycetes</taxon>
        <taxon>Mycobacteriales</taxon>
        <taxon>Nocardiaceae</taxon>
        <taxon>Nocardia</taxon>
    </lineage>
</organism>
<reference evidence="2" key="1">
    <citation type="journal article" date="2019" name="Int. J. Syst. Evol. Microbiol.">
        <title>The Global Catalogue of Microorganisms (GCM) 10K type strain sequencing project: providing services to taxonomists for standard genome sequencing and annotation.</title>
        <authorList>
            <consortium name="The Broad Institute Genomics Platform"/>
            <consortium name="The Broad Institute Genome Sequencing Center for Infectious Disease"/>
            <person name="Wu L."/>
            <person name="Ma J."/>
        </authorList>
    </citation>
    <scope>NUCLEOTIDE SEQUENCE [LARGE SCALE GENOMIC DNA]</scope>
    <source>
        <strain evidence="2">CGMCC 4.7330</strain>
    </source>
</reference>
<gene>
    <name evidence="1" type="ORF">ACFO0B_04595</name>
</gene>
<dbReference type="Proteomes" id="UP001595696">
    <property type="component" value="Unassembled WGS sequence"/>
</dbReference>
<dbReference type="EMBL" id="JBHSAX010000004">
    <property type="protein sequence ID" value="MFC3961262.1"/>
    <property type="molecule type" value="Genomic_DNA"/>
</dbReference>
<proteinExistence type="predicted"/>
<protein>
    <submittedName>
        <fullName evidence="1">Uncharacterized protein</fullName>
    </submittedName>
</protein>
<evidence type="ECO:0000313" key="2">
    <source>
        <dbReference type="Proteomes" id="UP001595696"/>
    </source>
</evidence>
<evidence type="ECO:0000313" key="1">
    <source>
        <dbReference type="EMBL" id="MFC3961262.1"/>
    </source>
</evidence>
<keyword evidence="2" id="KW-1185">Reference proteome</keyword>
<name>A0ABV8DNQ5_9NOCA</name>
<comment type="caution">
    <text evidence="1">The sequence shown here is derived from an EMBL/GenBank/DDBJ whole genome shotgun (WGS) entry which is preliminary data.</text>
</comment>
<dbReference type="RefSeq" id="WP_378611015.1">
    <property type="nucleotide sequence ID" value="NZ_JBHSAX010000004.1"/>
</dbReference>
<sequence length="127" mass="13099">MNRNAAVTAVAAPRPDSAAVRVVAGGCAVAAVALGLVLAAPDAKADFECPEGNARIFFHDSTYTCQSGSTGYGMSPAVVKVCSNNGSNVVVEVQSERKKLRRTVELSNNHCAKFDPRGTTGVTVSVS</sequence>
<accession>A0ABV8DNQ5</accession>